<dbReference type="UniPathway" id="UPA00053">
    <property type="reaction ID" value="UER00089"/>
</dbReference>
<reference evidence="11 12" key="1">
    <citation type="submission" date="2015-01" db="EMBL/GenBank/DDBJ databases">
        <title>Jeotgalibacillus campisalis genome sequencing.</title>
        <authorList>
            <person name="Goh K.M."/>
            <person name="Chan K.-G."/>
            <person name="Yaakop A.S."/>
            <person name="Ee R."/>
            <person name="Gan H.M."/>
            <person name="Chan C.S."/>
        </authorList>
    </citation>
    <scope>NUCLEOTIDE SEQUENCE [LARGE SCALE GENOMIC DNA]</scope>
    <source>
        <strain evidence="11 12">SF-57</strain>
    </source>
</reference>
<keyword evidence="5 9" id="KW-0028">Amino-acid biosynthesis</keyword>
<feature type="binding site" evidence="9">
    <location>
        <position position="27"/>
    </location>
    <ligand>
        <name>3-phosphoshikimate</name>
        <dbReference type="ChEBI" id="CHEBI:145989"/>
    </ligand>
</feature>
<dbReference type="PROSITE" id="PS00885">
    <property type="entry name" value="EPSP_SYNTHASE_2"/>
    <property type="match status" value="1"/>
</dbReference>
<dbReference type="GO" id="GO:0009423">
    <property type="term" value="P:chorismate biosynthetic process"/>
    <property type="evidence" value="ECO:0007669"/>
    <property type="project" value="UniProtKB-UniRule"/>
</dbReference>
<comment type="similarity">
    <text evidence="3 9">Belongs to the EPSP synthase family.</text>
</comment>
<dbReference type="PATRIC" id="fig|220754.4.peg.2238"/>
<evidence type="ECO:0000256" key="9">
    <source>
        <dbReference type="HAMAP-Rule" id="MF_00210"/>
    </source>
</evidence>
<dbReference type="EMBL" id="JXRR01000014">
    <property type="protein sequence ID" value="KIL48055.1"/>
    <property type="molecule type" value="Genomic_DNA"/>
</dbReference>
<feature type="binding site" evidence="9">
    <location>
        <position position="345"/>
    </location>
    <ligand>
        <name>phosphoenolpyruvate</name>
        <dbReference type="ChEBI" id="CHEBI:58702"/>
    </ligand>
</feature>
<keyword evidence="7 9" id="KW-0057">Aromatic amino acid biosynthesis</keyword>
<evidence type="ECO:0000256" key="8">
    <source>
        <dbReference type="ARBA" id="ARBA00044633"/>
    </source>
</evidence>
<comment type="subcellular location">
    <subcellularLocation>
        <location evidence="9">Cytoplasm</location>
    </subcellularLocation>
</comment>
<feature type="active site" description="Proton acceptor" evidence="9">
    <location>
        <position position="314"/>
    </location>
</feature>
<dbReference type="InterPro" id="IPR013792">
    <property type="entry name" value="RNA3'P_cycl/enolpyr_Trfase_a/b"/>
</dbReference>
<evidence type="ECO:0000256" key="2">
    <source>
        <dbReference type="ARBA" id="ARBA00004811"/>
    </source>
</evidence>
<dbReference type="InterPro" id="IPR001986">
    <property type="entry name" value="Enolpyruvate_Tfrase_dom"/>
</dbReference>
<comment type="caution">
    <text evidence="11">The sequence shown here is derived from an EMBL/GenBank/DDBJ whole genome shotgun (WGS) entry which is preliminary data.</text>
</comment>
<dbReference type="FunFam" id="3.65.10.10:FF:000005">
    <property type="entry name" value="3-phosphoshikimate 1-carboxyvinyltransferase"/>
    <property type="match status" value="1"/>
</dbReference>
<dbReference type="CDD" id="cd01556">
    <property type="entry name" value="EPSP_synthase"/>
    <property type="match status" value="1"/>
</dbReference>
<evidence type="ECO:0000313" key="11">
    <source>
        <dbReference type="EMBL" id="KIL48055.1"/>
    </source>
</evidence>
<dbReference type="EC" id="2.5.1.19" evidence="9"/>
<evidence type="ECO:0000259" key="10">
    <source>
        <dbReference type="Pfam" id="PF00275"/>
    </source>
</evidence>
<dbReference type="NCBIfam" id="TIGR01356">
    <property type="entry name" value="aroA"/>
    <property type="match status" value="1"/>
</dbReference>
<name>A0A0C2RCR7_9BACL</name>
<dbReference type="PANTHER" id="PTHR21090:SF5">
    <property type="entry name" value="PENTAFUNCTIONAL AROM POLYPEPTIDE"/>
    <property type="match status" value="1"/>
</dbReference>
<keyword evidence="4 9" id="KW-0963">Cytoplasm</keyword>
<feature type="binding site" evidence="9">
    <location>
        <position position="387"/>
    </location>
    <ligand>
        <name>phosphoenolpyruvate</name>
        <dbReference type="ChEBI" id="CHEBI:58702"/>
    </ligand>
</feature>
<accession>A0A0C2RCR7</accession>
<comment type="function">
    <text evidence="1 9">Catalyzes the transfer of the enolpyruvyl moiety of phosphoenolpyruvate (PEP) to the 5-hydroxyl of shikimate-3-phosphate (S3P) to produce enolpyruvyl shikimate-3-phosphate and inorganic phosphate.</text>
</comment>
<dbReference type="FunFam" id="3.65.10.10:FF:000006">
    <property type="entry name" value="3-phosphoshikimate 1-carboxyvinyltransferase"/>
    <property type="match status" value="1"/>
</dbReference>
<proteinExistence type="inferred from homology"/>
<evidence type="ECO:0000313" key="12">
    <source>
        <dbReference type="Proteomes" id="UP000031972"/>
    </source>
</evidence>
<dbReference type="InterPro" id="IPR006264">
    <property type="entry name" value="EPSP_synthase"/>
</dbReference>
<feature type="binding site" evidence="9">
    <location>
        <position position="94"/>
    </location>
    <ligand>
        <name>phosphoenolpyruvate</name>
        <dbReference type="ChEBI" id="CHEBI:58702"/>
    </ligand>
</feature>
<dbReference type="RefSeq" id="WP_041058004.1">
    <property type="nucleotide sequence ID" value="NZ_JXRR01000014.1"/>
</dbReference>
<feature type="binding site" evidence="9">
    <location>
        <position position="23"/>
    </location>
    <ligand>
        <name>3-phosphoshikimate</name>
        <dbReference type="ChEBI" id="CHEBI:145989"/>
    </ligand>
</feature>
<evidence type="ECO:0000256" key="3">
    <source>
        <dbReference type="ARBA" id="ARBA00009948"/>
    </source>
</evidence>
<feature type="binding site" evidence="9">
    <location>
        <position position="341"/>
    </location>
    <ligand>
        <name>3-phosphoshikimate</name>
        <dbReference type="ChEBI" id="CHEBI:145989"/>
    </ligand>
</feature>
<dbReference type="SUPFAM" id="SSF55205">
    <property type="entry name" value="EPT/RTPC-like"/>
    <property type="match status" value="1"/>
</dbReference>
<feature type="binding site" evidence="9">
    <location>
        <position position="314"/>
    </location>
    <ligand>
        <name>3-phosphoshikimate</name>
        <dbReference type="ChEBI" id="CHEBI:145989"/>
    </ligand>
</feature>
<dbReference type="AlphaFoldDB" id="A0A0C2RCR7"/>
<dbReference type="PANTHER" id="PTHR21090">
    <property type="entry name" value="AROM/DEHYDROQUINATE SYNTHASE"/>
    <property type="match status" value="1"/>
</dbReference>
<dbReference type="GO" id="GO:0005737">
    <property type="term" value="C:cytoplasm"/>
    <property type="evidence" value="ECO:0007669"/>
    <property type="project" value="UniProtKB-SubCell"/>
</dbReference>
<feature type="binding site" evidence="9">
    <location>
        <position position="169"/>
    </location>
    <ligand>
        <name>phosphoenolpyruvate</name>
        <dbReference type="ChEBI" id="CHEBI:58702"/>
    </ligand>
</feature>
<evidence type="ECO:0000256" key="4">
    <source>
        <dbReference type="ARBA" id="ARBA00022490"/>
    </source>
</evidence>
<dbReference type="Proteomes" id="UP000031972">
    <property type="component" value="Unassembled WGS sequence"/>
</dbReference>
<dbReference type="GO" id="GO:0009073">
    <property type="term" value="P:aromatic amino acid family biosynthetic process"/>
    <property type="evidence" value="ECO:0007669"/>
    <property type="project" value="UniProtKB-KW"/>
</dbReference>
<dbReference type="InterPro" id="IPR036968">
    <property type="entry name" value="Enolpyruvate_Tfrase_sf"/>
</dbReference>
<comment type="pathway">
    <text evidence="2 9">Metabolic intermediate biosynthesis; chorismate biosynthesis; chorismate from D-erythrose 4-phosphate and phosphoenolpyruvate: step 6/7.</text>
</comment>
<feature type="domain" description="Enolpyruvate transferase" evidence="10">
    <location>
        <begin position="12"/>
        <end position="422"/>
    </location>
</feature>
<feature type="binding site" evidence="9">
    <location>
        <position position="22"/>
    </location>
    <ligand>
        <name>3-phosphoshikimate</name>
        <dbReference type="ChEBI" id="CHEBI:145989"/>
    </ligand>
</feature>
<comment type="caution">
    <text evidence="9">Lacks conserved residue(s) required for the propagation of feature annotation.</text>
</comment>
<dbReference type="Gene3D" id="3.65.10.10">
    <property type="entry name" value="Enolpyruvate transferase domain"/>
    <property type="match status" value="2"/>
</dbReference>
<dbReference type="PIRSF" id="PIRSF000505">
    <property type="entry name" value="EPSPS"/>
    <property type="match status" value="1"/>
</dbReference>
<dbReference type="InterPro" id="IPR023193">
    <property type="entry name" value="EPSP_synthase_CS"/>
</dbReference>
<feature type="binding site" evidence="9">
    <location>
        <position position="122"/>
    </location>
    <ligand>
        <name>phosphoenolpyruvate</name>
        <dbReference type="ChEBI" id="CHEBI:58702"/>
    </ligand>
</feature>
<dbReference type="GO" id="GO:0008652">
    <property type="term" value="P:amino acid biosynthetic process"/>
    <property type="evidence" value="ECO:0007669"/>
    <property type="project" value="UniProtKB-KW"/>
</dbReference>
<protein>
    <recommendedName>
        <fullName evidence="9">3-phosphoshikimate 1-carboxyvinyltransferase</fullName>
        <ecNumber evidence="9">2.5.1.19</ecNumber>
    </recommendedName>
    <alternativeName>
        <fullName evidence="9">5-enolpyruvylshikimate-3-phosphate synthase</fullName>
        <shortName evidence="9">EPSP synthase</shortName>
        <shortName evidence="9">EPSPS</shortName>
    </alternativeName>
</protein>
<keyword evidence="12" id="KW-1185">Reference proteome</keyword>
<evidence type="ECO:0000256" key="5">
    <source>
        <dbReference type="ARBA" id="ARBA00022605"/>
    </source>
</evidence>
<keyword evidence="6 9" id="KW-0808">Transferase</keyword>
<comment type="catalytic activity">
    <reaction evidence="8">
        <text>3-phosphoshikimate + phosphoenolpyruvate = 5-O-(1-carboxyvinyl)-3-phosphoshikimate + phosphate</text>
        <dbReference type="Rhea" id="RHEA:21256"/>
        <dbReference type="ChEBI" id="CHEBI:43474"/>
        <dbReference type="ChEBI" id="CHEBI:57701"/>
        <dbReference type="ChEBI" id="CHEBI:58702"/>
        <dbReference type="ChEBI" id="CHEBI:145989"/>
        <dbReference type="EC" id="2.5.1.19"/>
    </reaction>
    <physiologicalReaction direction="left-to-right" evidence="8">
        <dbReference type="Rhea" id="RHEA:21257"/>
    </physiologicalReaction>
</comment>
<organism evidence="11 12">
    <name type="scientific">Jeotgalibacillus campisalis</name>
    <dbReference type="NCBI Taxonomy" id="220754"/>
    <lineage>
        <taxon>Bacteria</taxon>
        <taxon>Bacillati</taxon>
        <taxon>Bacillota</taxon>
        <taxon>Bacilli</taxon>
        <taxon>Bacillales</taxon>
        <taxon>Caryophanaceae</taxon>
        <taxon>Jeotgalibacillus</taxon>
    </lineage>
</organism>
<comment type="subunit">
    <text evidence="9">Monomer.</text>
</comment>
<dbReference type="PROSITE" id="PS00104">
    <property type="entry name" value="EPSP_SYNTHASE_1"/>
    <property type="match status" value="1"/>
</dbReference>
<dbReference type="HAMAP" id="MF_00210">
    <property type="entry name" value="EPSP_synth"/>
    <property type="match status" value="1"/>
</dbReference>
<feature type="binding site" evidence="9">
    <location>
        <position position="22"/>
    </location>
    <ligand>
        <name>phosphoenolpyruvate</name>
        <dbReference type="ChEBI" id="CHEBI:58702"/>
    </ligand>
</feature>
<gene>
    <name evidence="9" type="primary">aroA</name>
    <name evidence="11" type="ORF">KR50_22220</name>
</gene>
<dbReference type="GO" id="GO:0003866">
    <property type="term" value="F:3-phosphoshikimate 1-carboxyvinyltransferase activity"/>
    <property type="evidence" value="ECO:0007669"/>
    <property type="project" value="UniProtKB-UniRule"/>
</dbReference>
<feature type="binding site" evidence="9">
    <location>
        <position position="167"/>
    </location>
    <ligand>
        <name>3-phosphoshikimate</name>
        <dbReference type="ChEBI" id="CHEBI:145989"/>
    </ligand>
</feature>
<sequence>MKHSLCFQNPILKGSIKVPGDKSISHRSIMFGALAEGKTVVRGFLKGDDCLSTIQCFRSMGVQIDESENEIIIHGVGFSGLKEPKELLDVGNSGTTTRLLLGILAGLPFHSVVIGDESIASRPMRRVTDPLKKMGAKIDGRENGQYTPISVRGGKLSPIEFIMPHASAQLKSAIIFAGLQAEGITTIIEPEKTRDHTERMIEHFGGSITRDHNRITIEGGQQFKGQTVNVPGDISSAAFFLVAGAIVNGSQLTLTDVGLNPTRDGIIDVLNQMGADLTVECEKDRAEPVSTLTIKSSQLTSVEIGGSIIPKLIDEIPIIALLATQALGTTIIKDAEELKVKETNRIDAVVQELKKLGANIDATEDGMIIHGPAVLHGGMVSSRGDHRIGMMLAVAALLTNEEVQIDGFEAISVSYPEFLSDLHSIAVNQ</sequence>
<evidence type="ECO:0000256" key="1">
    <source>
        <dbReference type="ARBA" id="ARBA00002174"/>
    </source>
</evidence>
<evidence type="ECO:0000256" key="7">
    <source>
        <dbReference type="ARBA" id="ARBA00023141"/>
    </source>
</evidence>
<dbReference type="OrthoDB" id="9809920at2"/>
<evidence type="ECO:0000256" key="6">
    <source>
        <dbReference type="ARBA" id="ARBA00022679"/>
    </source>
</evidence>
<dbReference type="Pfam" id="PF00275">
    <property type="entry name" value="EPSP_synthase"/>
    <property type="match status" value="1"/>
</dbReference>
<feature type="binding site" evidence="9">
    <location>
        <position position="169"/>
    </location>
    <ligand>
        <name>3-phosphoshikimate</name>
        <dbReference type="ChEBI" id="CHEBI:145989"/>
    </ligand>
</feature>